<feature type="repeat" description="ANK" evidence="3">
    <location>
        <begin position="274"/>
        <end position="309"/>
    </location>
</feature>
<dbReference type="PROSITE" id="PS50088">
    <property type="entry name" value="ANK_REPEAT"/>
    <property type="match status" value="5"/>
</dbReference>
<feature type="repeat" description="ANK" evidence="3">
    <location>
        <begin position="383"/>
        <end position="428"/>
    </location>
</feature>
<dbReference type="Proteomes" id="UP001178148">
    <property type="component" value="Unassembled WGS sequence"/>
</dbReference>
<gene>
    <name evidence="4" type="ORF">QS748_12560</name>
</gene>
<dbReference type="Gene3D" id="1.25.40.20">
    <property type="entry name" value="Ankyrin repeat-containing domain"/>
    <property type="match status" value="1"/>
</dbReference>
<dbReference type="SMART" id="SM00248">
    <property type="entry name" value="ANK"/>
    <property type="match status" value="9"/>
</dbReference>
<keyword evidence="5" id="KW-1185">Reference proteome</keyword>
<dbReference type="InterPro" id="IPR002110">
    <property type="entry name" value="Ankyrin_rpt"/>
</dbReference>
<name>A0AA90NNA6_9GAMM</name>
<proteinExistence type="predicted"/>
<evidence type="ECO:0000256" key="1">
    <source>
        <dbReference type="ARBA" id="ARBA00022737"/>
    </source>
</evidence>
<evidence type="ECO:0000256" key="3">
    <source>
        <dbReference type="PROSITE-ProRule" id="PRU00023"/>
    </source>
</evidence>
<feature type="repeat" description="ANK" evidence="3">
    <location>
        <begin position="188"/>
        <end position="216"/>
    </location>
</feature>
<dbReference type="EMBL" id="JASXSV010000025">
    <property type="protein sequence ID" value="MDP0589958.1"/>
    <property type="molecule type" value="Genomic_DNA"/>
</dbReference>
<comment type="caution">
    <text evidence="4">The sequence shown here is derived from an EMBL/GenBank/DDBJ whole genome shotgun (WGS) entry which is preliminary data.</text>
</comment>
<feature type="repeat" description="ANK" evidence="3">
    <location>
        <begin position="346"/>
        <end position="378"/>
    </location>
</feature>
<dbReference type="AlphaFoldDB" id="A0AA90NNA6"/>
<evidence type="ECO:0000256" key="2">
    <source>
        <dbReference type="ARBA" id="ARBA00023043"/>
    </source>
</evidence>
<organism evidence="4 5">
    <name type="scientific">Candidatus Endonucleibacter bathymodioli</name>
    <dbReference type="NCBI Taxonomy" id="539814"/>
    <lineage>
        <taxon>Bacteria</taxon>
        <taxon>Pseudomonadati</taxon>
        <taxon>Pseudomonadota</taxon>
        <taxon>Gammaproteobacteria</taxon>
        <taxon>Oceanospirillales</taxon>
        <taxon>Endozoicomonadaceae</taxon>
        <taxon>Candidatus Endonucleibacter</taxon>
    </lineage>
</organism>
<reference evidence="4 5" key="1">
    <citation type="journal article" date="2023" name="bioRxiv">
        <title>An intranuclear bacterial parasite of deep-sea mussels expresses apoptosis inhibitors acquired from its host.</title>
        <authorList>
            <person name="Gonzalez Porras M.A."/>
            <person name="Assie A."/>
            <person name="Tietjen M."/>
            <person name="Violette M."/>
            <person name="Kleiner M."/>
            <person name="Gruber-Vodicka H."/>
            <person name="Dubilier N."/>
            <person name="Leisch N."/>
        </authorList>
    </citation>
    <scope>NUCLEOTIDE SEQUENCE [LARGE SCALE GENOMIC DNA]</scope>
    <source>
        <strain evidence="4">IAP13</strain>
    </source>
</reference>
<accession>A0AA90NNA6</accession>
<dbReference type="InterPro" id="IPR036770">
    <property type="entry name" value="Ankyrin_rpt-contain_sf"/>
</dbReference>
<keyword evidence="1" id="KW-0677">Repeat</keyword>
<dbReference type="SUPFAM" id="SSF48403">
    <property type="entry name" value="Ankyrin repeat"/>
    <property type="match status" value="2"/>
</dbReference>
<dbReference type="GO" id="GO:0005737">
    <property type="term" value="C:cytoplasm"/>
    <property type="evidence" value="ECO:0007669"/>
    <property type="project" value="TreeGrafter"/>
</dbReference>
<evidence type="ECO:0000313" key="4">
    <source>
        <dbReference type="EMBL" id="MDP0589958.1"/>
    </source>
</evidence>
<dbReference type="PANTHER" id="PTHR24198">
    <property type="entry name" value="ANKYRIN REPEAT AND PROTEIN KINASE DOMAIN-CONTAINING PROTEIN"/>
    <property type="match status" value="1"/>
</dbReference>
<protein>
    <submittedName>
        <fullName evidence="4">Ankyrin repeat domain-containing protein</fullName>
    </submittedName>
</protein>
<dbReference type="Pfam" id="PF12796">
    <property type="entry name" value="Ank_2"/>
    <property type="match status" value="3"/>
</dbReference>
<sequence>MFCALLKSSTRLCHLIDVLLFCSIVTGIYSGVCCAVLRIDSNSFDGASVIDSVDESNSIVHDGDVQDDSSTYKDCSVLSIVSDMDDSDLLNAMQCLLNIAKKHNDDGLIKALQLSEMSNYASKENDVTALQGADLNHDYVIKFLRDNIHTAPYESEGGLLTCAIPFGNNKLIELLIESGTKVNIPDANQYIPLHNAVMSGEIEIVKILLNASADINHKCLSIHILHNTDSIKSTVRDIIGKFITPLRIAILFDNFYMVKVLLDKKANPNDCIENQFTPLGMAVTADTANSNNIVTELLLAGAEMNTQNDWNCNMLQYAVSISSNLEVLKTIIVNGATNSIDNEASFGCTPLSLAIINESSDSVKVLINNGANPNYIHMNLGMNGDMPLHIAAQRASEWINKGRIIDRNTVDIFEILISEGADVNCLNLYGLTPLMTVVKKPRHLDKNNDTIDTIKLIISMLLRNGADINIIDKKGNTALHYASKYGNYDFASLLLDYGSKRDIKNCDGFTVLDRAMSYKISMMISNTPVVTMQPTRMKTIVRNSIRSLLIKMRPADQSLSKMISKLELPKIIDDFLRNPI</sequence>
<dbReference type="PANTHER" id="PTHR24198:SF194">
    <property type="entry name" value="INVERSIN-A"/>
    <property type="match status" value="1"/>
</dbReference>
<evidence type="ECO:0000313" key="5">
    <source>
        <dbReference type="Proteomes" id="UP001178148"/>
    </source>
</evidence>
<feature type="repeat" description="ANK" evidence="3">
    <location>
        <begin position="474"/>
        <end position="506"/>
    </location>
</feature>
<keyword evidence="2 3" id="KW-0040">ANK repeat</keyword>
<dbReference type="PROSITE" id="PS50297">
    <property type="entry name" value="ANK_REP_REGION"/>
    <property type="match status" value="3"/>
</dbReference>